<dbReference type="PROSITE" id="PS00463">
    <property type="entry name" value="ZN2_CY6_FUNGAL_1"/>
    <property type="match status" value="1"/>
</dbReference>
<sequence length="1700" mass="178216">MAGGSKASSSSAASASASNEAGSGTPTPAAAVAAAAADQAAPARNRSAKACINCSVKKRRCDGGQPECSVCAGLGITCSYNNNPLRRGPPKGFRSDPETSAKAKLVRKLETTIRDLVAQMGKESAAREIYRISMERGINEVDMDYAKAEVGPPHHEGSDAEMGRSPKRLRTEGHAPSRLQTGAASGAHGYPPRGYETDQDSNSGTPHSQYAQLPAHTATSYGYPAPQGARPGPGGYPGQPHPHPQLAHLAHEASMFPRAPAPGQYRNQPAGYPPIKSQEDDDDFLGVNERGDLMHRGSSSGIGLLNRTHTQIQHHGAAPSPLNPNLPHVVGASPDSDRAAGSPGARVYLPPISTIQGGSHLAGPSPLGMAGTVPLPLATSLPPHPSLMPNPPPPGMPTNYPYHQPGMYHPGQAMPSQPQGSAYQHHHINLHTPASALLQSQSARSSPAPYDEQRSRAAHAASSAHGIMRPASTDPIERGRSQDGYRHQHKSDDRDSSQISLTDQRPFRRLKDEHRMGSISPARSASNARPGSPGRIRRGSGSSDLDMDESRDDEQRPGPALAVGAYTGKESLPRVSLTPEQKRLLFKYYYSDFHPFWPVLFKPALDAIPIDELPDRLDEVLLYAIWTMSSAVMPTSSSEIPSDPTKDDASRSNAHEQEAETVAHLRSMAPTFYACAEAHLFAARLRPTVSTIQSLFLLSLYSHGCGELSRAWVYSGLACAMLMDLGLHRWPIHRIELLHESAERETRTRLIWCVYILDKVLSAEMGRPVILRATDCDAPFLSEVEADELEPWTGSLPKVEGVDSGETTQFIHAPSCLNWGIRLFQIVEKILSSVHAFRRKAQLRHNANAHHILVEMDKELNRWKAALPDWLSFERLENTRKAGEARDREEAGKEEVQVSRSEDNEEGKATREQMERRASRTGSGRSRPLPSFFALHLWYFTSILLLHRPFIPQDEGALLSEVLASESHKKCTEAADAICDMVERSNTPVDRLSTDLAYCIFTAAVLQLFNARLADEEIAKAAKRRLNLCRQWLKELSETWPAASAHKQLLDGFSIVGAGAMEDVEIQLGIEAAAVAVAADAEAEAKAKEGGTDGAATAASAEPISMATNASSTTASSQVAVGTSPSLLAMPGSGRLSILNGSGTSPNFNIPVPSVTRSPFFSMNAGRPFPSLQAGTFMLDGGGSALGTAQGPVTPQQRAQLEQYQAYMASFQSRYAMNNPVTGTGIGNFGLGASATELGGPGSSNLGMNGFGAGVGGIPSSSVGTWVVPNTGLASLNTSQPGTNGVAGAQGSNPAPEIMPTAPTNNAEPALNISNEIMTPMRMVNASVQAQQNQSQLGAARSQTNSEAQTGQGIDGGASVSMTMGMPLISADAPVGLWDIENFFWNERSAGATSTAASNPYGADIGLPAPQTGLNANVPGPSSVVLGNANQMQGPFIEPTARSTPSSVFGIPPPPTGGPSSSNNADTGNSTSPNLASTTYGANTGMGGPAASFSQLYSQVHARKASNNGQGGTSVDFVPVGEMKAGGQGVAGGVPTDGLSMLAEVTAAGAQQANPADSESSSMNIAASGNGAQGQRGSSGSASFGTPMLGVQPGRRMTPLLGTGNGSGTPSGSFSTGTPSFGISTGGTPLFNLGIGLGPTSSSSGSSGGNTNNLLAGASGGSGASNSIISLSPFGFSMTPDPVVWDALALLELPPSFAKV</sequence>
<feature type="compositionally biased region" description="Basic and acidic residues" evidence="8">
    <location>
        <begin position="475"/>
        <end position="496"/>
    </location>
</feature>
<feature type="region of interest" description="Disordered" evidence="8">
    <location>
        <begin position="1437"/>
        <end position="1483"/>
    </location>
</feature>
<feature type="region of interest" description="Disordered" evidence="8">
    <location>
        <begin position="634"/>
        <end position="657"/>
    </location>
</feature>
<dbReference type="GO" id="GO:0006351">
    <property type="term" value="P:DNA-templated transcription"/>
    <property type="evidence" value="ECO:0007669"/>
    <property type="project" value="InterPro"/>
</dbReference>
<feature type="compositionally biased region" description="Basic and acidic residues" evidence="8">
    <location>
        <begin position="881"/>
        <end position="918"/>
    </location>
</feature>
<dbReference type="Pfam" id="PF00172">
    <property type="entry name" value="Zn_clus"/>
    <property type="match status" value="1"/>
</dbReference>
<dbReference type="PANTHER" id="PTHR31313">
    <property type="entry name" value="TY1 ENHANCER ACTIVATOR"/>
    <property type="match status" value="1"/>
</dbReference>
<feature type="compositionally biased region" description="Polar residues" evidence="8">
    <location>
        <begin position="1463"/>
        <end position="1482"/>
    </location>
</feature>
<evidence type="ECO:0000313" key="10">
    <source>
        <dbReference type="EMBL" id="KAK0548545.1"/>
    </source>
</evidence>
<feature type="compositionally biased region" description="Pro residues" evidence="8">
    <location>
        <begin position="386"/>
        <end position="396"/>
    </location>
</feature>
<proteinExistence type="predicted"/>
<dbReference type="SUPFAM" id="SSF57701">
    <property type="entry name" value="Zn2/Cys6 DNA-binding domain"/>
    <property type="match status" value="1"/>
</dbReference>
<evidence type="ECO:0000256" key="7">
    <source>
        <dbReference type="ARBA" id="ARBA00023242"/>
    </source>
</evidence>
<evidence type="ECO:0000256" key="2">
    <source>
        <dbReference type="ARBA" id="ARBA00022723"/>
    </source>
</evidence>
<feature type="region of interest" description="Disordered" evidence="8">
    <location>
        <begin position="257"/>
        <end position="279"/>
    </location>
</feature>
<dbReference type="GO" id="GO:0008270">
    <property type="term" value="F:zinc ion binding"/>
    <property type="evidence" value="ECO:0007669"/>
    <property type="project" value="InterPro"/>
</dbReference>
<feature type="region of interest" description="Disordered" evidence="8">
    <location>
        <begin position="881"/>
        <end position="926"/>
    </location>
</feature>
<keyword evidence="6" id="KW-0804">Transcription</keyword>
<dbReference type="GO" id="GO:0005634">
    <property type="term" value="C:nucleus"/>
    <property type="evidence" value="ECO:0007669"/>
    <property type="project" value="UniProtKB-SubCell"/>
</dbReference>
<feature type="region of interest" description="Disordered" evidence="8">
    <location>
        <begin position="386"/>
        <end position="423"/>
    </location>
</feature>
<dbReference type="Pfam" id="PF04082">
    <property type="entry name" value="Fungal_trans"/>
    <property type="match status" value="1"/>
</dbReference>
<feature type="compositionally biased region" description="Polar residues" evidence="8">
    <location>
        <begin position="1341"/>
        <end position="1352"/>
    </location>
</feature>
<dbReference type="EMBL" id="JAPDMZ010000133">
    <property type="protein sequence ID" value="KAK0548545.1"/>
    <property type="molecule type" value="Genomic_DNA"/>
</dbReference>
<dbReference type="InterPro" id="IPR051615">
    <property type="entry name" value="Transcr_Regulatory_Elem"/>
</dbReference>
<evidence type="ECO:0000256" key="4">
    <source>
        <dbReference type="ARBA" id="ARBA00023015"/>
    </source>
</evidence>
<feature type="compositionally biased region" description="Low complexity" evidence="8">
    <location>
        <begin position="438"/>
        <end position="449"/>
    </location>
</feature>
<dbReference type="SMART" id="SM00906">
    <property type="entry name" value="Fungal_trans"/>
    <property type="match status" value="1"/>
</dbReference>
<feature type="compositionally biased region" description="Basic and acidic residues" evidence="8">
    <location>
        <begin position="505"/>
        <end position="516"/>
    </location>
</feature>
<feature type="compositionally biased region" description="Low complexity" evidence="8">
    <location>
        <begin position="1"/>
        <end position="43"/>
    </location>
</feature>
<evidence type="ECO:0000256" key="3">
    <source>
        <dbReference type="ARBA" id="ARBA00022833"/>
    </source>
</evidence>
<gene>
    <name evidence="10" type="ORF">OC846_004435</name>
</gene>
<feature type="compositionally biased region" description="Low complexity" evidence="8">
    <location>
        <begin position="529"/>
        <end position="543"/>
    </location>
</feature>
<dbReference type="PANTHER" id="PTHR31313:SF78">
    <property type="entry name" value="TRANSCRIPTION FACTOR DOMAIN-CONTAINING PROTEIN"/>
    <property type="match status" value="1"/>
</dbReference>
<evidence type="ECO:0000256" key="6">
    <source>
        <dbReference type="ARBA" id="ARBA00023163"/>
    </source>
</evidence>
<dbReference type="InterPro" id="IPR001138">
    <property type="entry name" value="Zn2Cys6_DnaBD"/>
</dbReference>
<evidence type="ECO:0000259" key="9">
    <source>
        <dbReference type="PROSITE" id="PS50048"/>
    </source>
</evidence>
<feature type="compositionally biased region" description="Polar residues" evidence="8">
    <location>
        <begin position="1550"/>
        <end position="1565"/>
    </location>
</feature>
<keyword evidence="3" id="KW-0862">Zinc</keyword>
<feature type="region of interest" description="Disordered" evidence="8">
    <location>
        <begin position="149"/>
        <end position="245"/>
    </location>
</feature>
<feature type="compositionally biased region" description="Low complexity" evidence="8">
    <location>
        <begin position="1610"/>
        <end position="1621"/>
    </location>
</feature>
<comment type="subcellular location">
    <subcellularLocation>
        <location evidence="1">Nucleus</location>
    </subcellularLocation>
</comment>
<reference evidence="10" key="1">
    <citation type="journal article" date="2023" name="PhytoFront">
        <title>Draft Genome Resources of Seven Strains of Tilletia horrida, Causal Agent of Kernel Smut of Rice.</title>
        <authorList>
            <person name="Khanal S."/>
            <person name="Antony Babu S."/>
            <person name="Zhou X.G."/>
        </authorList>
    </citation>
    <scope>NUCLEOTIDE SEQUENCE</scope>
    <source>
        <strain evidence="10">TX6</strain>
    </source>
</reference>
<protein>
    <recommendedName>
        <fullName evidence="9">Zn(2)-C6 fungal-type domain-containing protein</fullName>
    </recommendedName>
</protein>
<keyword evidence="2" id="KW-0479">Metal-binding</keyword>
<feature type="domain" description="Zn(2)-C6 fungal-type" evidence="9">
    <location>
        <begin position="50"/>
        <end position="80"/>
    </location>
</feature>
<dbReference type="SMART" id="SM00066">
    <property type="entry name" value="GAL4"/>
    <property type="match status" value="1"/>
</dbReference>
<feature type="compositionally biased region" description="Basic and acidic residues" evidence="8">
    <location>
        <begin position="644"/>
        <end position="657"/>
    </location>
</feature>
<feature type="compositionally biased region" description="Low complexity" evidence="8">
    <location>
        <begin position="1566"/>
        <end position="1583"/>
    </location>
</feature>
<dbReference type="InterPro" id="IPR036864">
    <property type="entry name" value="Zn2-C6_fun-type_DNA-bd_sf"/>
</dbReference>
<dbReference type="GO" id="GO:0003677">
    <property type="term" value="F:DNA binding"/>
    <property type="evidence" value="ECO:0007669"/>
    <property type="project" value="UniProtKB-KW"/>
</dbReference>
<dbReference type="PROSITE" id="PS50048">
    <property type="entry name" value="ZN2_CY6_FUNGAL_2"/>
    <property type="match status" value="1"/>
</dbReference>
<feature type="compositionally biased region" description="Basic and acidic residues" evidence="8">
    <location>
        <begin position="149"/>
        <end position="175"/>
    </location>
</feature>
<keyword evidence="5" id="KW-0238">DNA-binding</keyword>
<keyword evidence="7" id="KW-0539">Nucleus</keyword>
<dbReference type="Proteomes" id="UP001176517">
    <property type="component" value="Unassembled WGS sequence"/>
</dbReference>
<feature type="compositionally biased region" description="Low complexity" evidence="8">
    <location>
        <begin position="1327"/>
        <end position="1336"/>
    </location>
</feature>
<feature type="compositionally biased region" description="Polar residues" evidence="8">
    <location>
        <begin position="200"/>
        <end position="211"/>
    </location>
</feature>
<evidence type="ECO:0000313" key="11">
    <source>
        <dbReference type="Proteomes" id="UP001176517"/>
    </source>
</evidence>
<dbReference type="CDD" id="cd00067">
    <property type="entry name" value="GAL4"/>
    <property type="match status" value="1"/>
</dbReference>
<accession>A0AAN6GNA7</accession>
<evidence type="ECO:0000256" key="8">
    <source>
        <dbReference type="SAM" id="MobiDB-lite"/>
    </source>
</evidence>
<evidence type="ECO:0000256" key="1">
    <source>
        <dbReference type="ARBA" id="ARBA00004123"/>
    </source>
</evidence>
<feature type="region of interest" description="Disordered" evidence="8">
    <location>
        <begin position="438"/>
        <end position="565"/>
    </location>
</feature>
<name>A0AAN6GNA7_9BASI</name>
<keyword evidence="4" id="KW-0805">Transcription regulation</keyword>
<organism evidence="10 11">
    <name type="scientific">Tilletia horrida</name>
    <dbReference type="NCBI Taxonomy" id="155126"/>
    <lineage>
        <taxon>Eukaryota</taxon>
        <taxon>Fungi</taxon>
        <taxon>Dikarya</taxon>
        <taxon>Basidiomycota</taxon>
        <taxon>Ustilaginomycotina</taxon>
        <taxon>Exobasidiomycetes</taxon>
        <taxon>Tilletiales</taxon>
        <taxon>Tilletiaceae</taxon>
        <taxon>Tilletia</taxon>
    </lineage>
</organism>
<feature type="region of interest" description="Disordered" evidence="8">
    <location>
        <begin position="1278"/>
        <end position="1308"/>
    </location>
</feature>
<evidence type="ECO:0000256" key="5">
    <source>
        <dbReference type="ARBA" id="ARBA00023125"/>
    </source>
</evidence>
<dbReference type="Gene3D" id="4.10.240.10">
    <property type="entry name" value="Zn(2)-C6 fungal-type DNA-binding domain"/>
    <property type="match status" value="1"/>
</dbReference>
<dbReference type="CDD" id="cd12148">
    <property type="entry name" value="fungal_TF_MHR"/>
    <property type="match status" value="1"/>
</dbReference>
<feature type="region of interest" description="Disordered" evidence="8">
    <location>
        <begin position="1327"/>
        <end position="1356"/>
    </location>
</feature>
<dbReference type="InterPro" id="IPR007219">
    <property type="entry name" value="XnlR_reg_dom"/>
</dbReference>
<comment type="caution">
    <text evidence="10">The sequence shown here is derived from an EMBL/GenBank/DDBJ whole genome shotgun (WGS) entry which is preliminary data.</text>
</comment>
<dbReference type="GO" id="GO:0000981">
    <property type="term" value="F:DNA-binding transcription factor activity, RNA polymerase II-specific"/>
    <property type="evidence" value="ECO:0007669"/>
    <property type="project" value="InterPro"/>
</dbReference>
<keyword evidence="11" id="KW-1185">Reference proteome</keyword>
<feature type="region of interest" description="Disordered" evidence="8">
    <location>
        <begin position="1550"/>
        <end position="1621"/>
    </location>
</feature>
<feature type="region of interest" description="Disordered" evidence="8">
    <location>
        <begin position="1"/>
        <end position="44"/>
    </location>
</feature>